<accession>A0A0L6Z656</accession>
<feature type="transmembrane region" description="Helical" evidence="1">
    <location>
        <begin position="12"/>
        <end position="33"/>
    </location>
</feature>
<dbReference type="Gene3D" id="2.20.28.160">
    <property type="match status" value="1"/>
</dbReference>
<gene>
    <name evidence="2" type="ORF">CLHOM_33560</name>
</gene>
<evidence type="ECO:0000256" key="1">
    <source>
        <dbReference type="SAM" id="Phobius"/>
    </source>
</evidence>
<dbReference type="EMBL" id="LHUR01000042">
    <property type="protein sequence ID" value="KOA18454.1"/>
    <property type="molecule type" value="Genomic_DNA"/>
</dbReference>
<keyword evidence="1" id="KW-1133">Transmembrane helix</keyword>
<keyword evidence="1" id="KW-0472">Membrane</keyword>
<keyword evidence="1" id="KW-0812">Transmembrane</keyword>
<evidence type="ECO:0000313" key="3">
    <source>
        <dbReference type="Proteomes" id="UP000037043"/>
    </source>
</evidence>
<name>A0A0L6Z656_9CLOT</name>
<evidence type="ECO:0008006" key="4">
    <source>
        <dbReference type="Google" id="ProtNLM"/>
    </source>
</evidence>
<evidence type="ECO:0000313" key="2">
    <source>
        <dbReference type="EMBL" id="KOA18454.1"/>
    </source>
</evidence>
<organism evidence="2 3">
    <name type="scientific">Clostridium homopropionicum DSM 5847</name>
    <dbReference type="NCBI Taxonomy" id="1121318"/>
    <lineage>
        <taxon>Bacteria</taxon>
        <taxon>Bacillati</taxon>
        <taxon>Bacillota</taxon>
        <taxon>Clostridia</taxon>
        <taxon>Eubacteriales</taxon>
        <taxon>Clostridiaceae</taxon>
        <taxon>Clostridium</taxon>
    </lineage>
</organism>
<dbReference type="STRING" id="36844.SAMN04488501_101124"/>
<dbReference type="RefSeq" id="WP_052222799.1">
    <property type="nucleotide sequence ID" value="NZ_LHUR01000042.1"/>
</dbReference>
<proteinExistence type="predicted"/>
<sequence>MNYLRRFMMGRYGSDQLSMALILLSILLSMISGLIHLKLLRYIADIPLVISIFRILSRDISKRRMENYKFSMLMSPVYSWLKKTQRHAIDSRTHRYFKCPNCRTQLRVPKGKGKIIITCPKCKTEFRERT</sequence>
<dbReference type="Proteomes" id="UP000037043">
    <property type="component" value="Unassembled WGS sequence"/>
</dbReference>
<protein>
    <recommendedName>
        <fullName evidence="4">Zn-finger containing protein</fullName>
    </recommendedName>
</protein>
<keyword evidence="3" id="KW-1185">Reference proteome</keyword>
<dbReference type="CDD" id="cd20335">
    <property type="entry name" value="BRcat_RBR"/>
    <property type="match status" value="1"/>
</dbReference>
<reference evidence="3" key="1">
    <citation type="submission" date="2015-08" db="EMBL/GenBank/DDBJ databases">
        <title>Genome sequence of the strict anaerobe Clostridium homopropionicum LuHBu1 (DSM 5847T).</title>
        <authorList>
            <person name="Poehlein A."/>
            <person name="Beck M."/>
            <person name="Schiel-Bengelsdorf B."/>
            <person name="Bengelsdorf F.R."/>
            <person name="Daniel R."/>
            <person name="Duerre P."/>
        </authorList>
    </citation>
    <scope>NUCLEOTIDE SEQUENCE [LARGE SCALE GENOMIC DNA]</scope>
    <source>
        <strain evidence="3">DSM 5847</strain>
    </source>
</reference>
<comment type="caution">
    <text evidence="2">The sequence shown here is derived from an EMBL/GenBank/DDBJ whole genome shotgun (WGS) entry which is preliminary data.</text>
</comment>
<dbReference type="PATRIC" id="fig|1121318.3.peg.3351"/>
<dbReference type="AlphaFoldDB" id="A0A0L6Z656"/>